<feature type="non-terminal residue" evidence="1">
    <location>
        <position position="1"/>
    </location>
</feature>
<keyword evidence="2" id="KW-1185">Reference proteome</keyword>
<gene>
    <name evidence="1" type="ORF">B4U79_11283</name>
</gene>
<evidence type="ECO:0000313" key="2">
    <source>
        <dbReference type="Proteomes" id="UP000285301"/>
    </source>
</evidence>
<dbReference type="SUPFAM" id="SSF48452">
    <property type="entry name" value="TPR-like"/>
    <property type="match status" value="1"/>
</dbReference>
<dbReference type="Proteomes" id="UP000285301">
    <property type="component" value="Unassembled WGS sequence"/>
</dbReference>
<name>A0A443QN26_9ACAR</name>
<dbReference type="AlphaFoldDB" id="A0A443QN26"/>
<proteinExistence type="predicted"/>
<dbReference type="InterPro" id="IPR019412">
    <property type="entry name" value="IML2/TPR_39"/>
</dbReference>
<protein>
    <submittedName>
        <fullName evidence="1">Tetratricopeptide repeat protein 39B-like protein</fullName>
    </submittedName>
</protein>
<dbReference type="EMBL" id="NCKU01005569">
    <property type="protein sequence ID" value="RWS04410.1"/>
    <property type="molecule type" value="Genomic_DNA"/>
</dbReference>
<dbReference type="Pfam" id="PF13181">
    <property type="entry name" value="TPR_8"/>
    <property type="match status" value="1"/>
</dbReference>
<dbReference type="Pfam" id="PF10300">
    <property type="entry name" value="Iml2-TPR_39"/>
    <property type="match status" value="1"/>
</dbReference>
<accession>A0A443QN26</accession>
<organism evidence="1 2">
    <name type="scientific">Dinothrombium tinctorium</name>
    <dbReference type="NCBI Taxonomy" id="1965070"/>
    <lineage>
        <taxon>Eukaryota</taxon>
        <taxon>Metazoa</taxon>
        <taxon>Ecdysozoa</taxon>
        <taxon>Arthropoda</taxon>
        <taxon>Chelicerata</taxon>
        <taxon>Arachnida</taxon>
        <taxon>Acari</taxon>
        <taxon>Acariformes</taxon>
        <taxon>Trombidiformes</taxon>
        <taxon>Prostigmata</taxon>
        <taxon>Anystina</taxon>
        <taxon>Parasitengona</taxon>
        <taxon>Trombidioidea</taxon>
        <taxon>Trombidiidae</taxon>
        <taxon>Dinothrombium</taxon>
    </lineage>
</organism>
<dbReference type="OrthoDB" id="6421628at2759"/>
<evidence type="ECO:0000313" key="1">
    <source>
        <dbReference type="EMBL" id="RWS04410.1"/>
    </source>
</evidence>
<comment type="caution">
    <text evidence="1">The sequence shown here is derived from an EMBL/GenBank/DDBJ whole genome shotgun (WGS) entry which is preliminary data.</text>
</comment>
<dbReference type="InterPro" id="IPR019734">
    <property type="entry name" value="TPR_rpt"/>
</dbReference>
<dbReference type="Gene3D" id="1.25.40.10">
    <property type="entry name" value="Tetratricopeptide repeat domain"/>
    <property type="match status" value="1"/>
</dbReference>
<reference evidence="1 2" key="1">
    <citation type="journal article" date="2018" name="Gigascience">
        <title>Genomes of trombidid mites reveal novel predicted allergens and laterally-transferred genes associated with secondary metabolism.</title>
        <authorList>
            <person name="Dong X."/>
            <person name="Chaisiri K."/>
            <person name="Xia D."/>
            <person name="Armstrong S.D."/>
            <person name="Fang Y."/>
            <person name="Donnelly M.J."/>
            <person name="Kadowaki T."/>
            <person name="McGarry J.W."/>
            <person name="Darby A.C."/>
            <person name="Makepeace B.L."/>
        </authorList>
    </citation>
    <scope>NUCLEOTIDE SEQUENCE [LARGE SCALE GENOMIC DNA]</scope>
    <source>
        <strain evidence="1">UoL-WK</strain>
    </source>
</reference>
<dbReference type="PANTHER" id="PTHR31859">
    <property type="entry name" value="TETRATRICOPEPTIDE REPEAT PROTEIN 39 FAMILY MEMBER"/>
    <property type="match status" value="1"/>
</dbReference>
<dbReference type="InterPro" id="IPR011990">
    <property type="entry name" value="TPR-like_helical_dom_sf"/>
</dbReference>
<sequence length="566" mass="65740">ISSEVNTFDETKIIDISTDCKMEETLEEQIEDGRELMIMFVNDQMEEVYERLMAKQSVSLIHSLGVGALRFFEALLTMDKTNMEKAFEANKFAADYANNYRKKSYTSFFFGSNYDNFTDEECIAEMCYAKSLLLSALTAVFVDQTLYSFINSALNVRTAHQSYKECLNILKFRVKWDSPRCRMHFESGVRMGVGLFDLAISFFPSRLAKLLEFIGFGADRNTALDELNQAASLTEGLLYDVTSIALSGYHGFIEYFYGLGEGDVMFFDISSKTWLSRTPDSALVKLGLGLREQITGNPDQAIDYYLQCVEKQKYWVQLHNACYWKICWCYAMKCDWENAAKYANILRRDCKWSPAMFNYLYAVFQFLVMNEKNRPELKDEICETLRILPQLKRKFGGKRAFHEKLVIERSKKFHSQIEQLLLPQLELMYIWNFFKMMNGSEKLIIPLMDRIDAKLAGHINDKLSPKMSLDRYAYLVFMKSVLKKELGNDSEALDGFDEVLSCKKRIHTETNLLPQSCFEIGLIYRKLGKISEAKKWFKKARDDYSGYLTETMIHFRVDTALEQLKL</sequence>
<dbReference type="PANTHER" id="PTHR31859:SF9">
    <property type="entry name" value="TETRATRICOPEPTIDE REPEAT PROTEIN 39B"/>
    <property type="match status" value="1"/>
</dbReference>